<gene>
    <name evidence="1" type="ORF">GGQ64_004352</name>
</gene>
<proteinExistence type="predicted"/>
<organism evidence="1 2">
    <name type="scientific">Mycoplana azooxidifex</name>
    <dbReference type="NCBI Taxonomy" id="1636188"/>
    <lineage>
        <taxon>Bacteria</taxon>
        <taxon>Pseudomonadati</taxon>
        <taxon>Pseudomonadota</taxon>
        <taxon>Alphaproteobacteria</taxon>
        <taxon>Hyphomicrobiales</taxon>
        <taxon>Rhizobiaceae</taxon>
        <taxon>Mycoplana</taxon>
    </lineage>
</organism>
<dbReference type="Proteomes" id="UP000574761">
    <property type="component" value="Unassembled WGS sequence"/>
</dbReference>
<evidence type="ECO:0000313" key="1">
    <source>
        <dbReference type="EMBL" id="MBB3979116.1"/>
    </source>
</evidence>
<reference evidence="1 2" key="1">
    <citation type="submission" date="2020-08" db="EMBL/GenBank/DDBJ databases">
        <title>Genomic Encyclopedia of Type Strains, Phase IV (KMG-IV): sequencing the most valuable type-strain genomes for metagenomic binning, comparative biology and taxonomic classification.</title>
        <authorList>
            <person name="Goeker M."/>
        </authorList>
    </citation>
    <scope>NUCLEOTIDE SEQUENCE [LARGE SCALE GENOMIC DNA]</scope>
    <source>
        <strain evidence="1 2">DSM 100211</strain>
    </source>
</reference>
<sequence>MAAFKLAWEAIKQDYPDVRITFFGGIKGVVSRLHVEDGAIVPDNDRVRESLLWTSGGLDRITGDYDAFLLIGMGLSYERLVHMFKNHRLPDMIETLKHSVQPISESYLRAATEYFYSASGAVQNVEHVHAITSAPVFYIPCPLVSERALDDASYAYWRFVKGRDYMMNVYNSMLDRLREHCTVAPQPEETVVDGIFTKGKYCVGAVRLEKGLDRAHDVRDYVHMNAEFGEISLRDALAIIRKALPDR</sequence>
<comment type="caution">
    <text evidence="1">The sequence shown here is derived from an EMBL/GenBank/DDBJ whole genome shotgun (WGS) entry which is preliminary data.</text>
</comment>
<evidence type="ECO:0000313" key="2">
    <source>
        <dbReference type="Proteomes" id="UP000574761"/>
    </source>
</evidence>
<dbReference type="AlphaFoldDB" id="A0A7W6D9D9"/>
<protein>
    <submittedName>
        <fullName evidence="1">Uncharacterized protein</fullName>
    </submittedName>
</protein>
<dbReference type="EMBL" id="JACIEE010000009">
    <property type="protein sequence ID" value="MBB3979116.1"/>
    <property type="molecule type" value="Genomic_DNA"/>
</dbReference>
<accession>A0A7W6D9D9</accession>
<name>A0A7W6D9D9_9HYPH</name>
<keyword evidence="2" id="KW-1185">Reference proteome</keyword>